<dbReference type="VEuPathDB" id="VectorBase:AFUN005588"/>
<sequence length="550" mass="63290">MNNLLKRPDMTERCIWKILTSKRLLIDHLEVVEICFKFEQNITQAGIMQKPVRSRKIVCAGCLLTIAAVTRFSPSYVTSPWQIVASATSALLLGGVAYEEFFYYCDRTTITRLIKSIDLYDHTMKKMLMFMNEVIYGNQRISCLRNGANEKEMLRICTGNCIKAINTMYDYVQELEEKTELRDEFSSFYDLLETLENCDAFKQLVPNLTMAKELYNIFLYMQSHCLLRLSLAILSDLKISVIKVETNRLIDCLNSQAGELKKQLMLNGLSQMEDLVMENEIKESGLRELLSVKHHSLDLAVKLTANVQQMILIDNNIQCLVNPESWLGRLQLQNAVNNLSAVQSYFQTRMVECERLTIAVKKLLNSSEKARQHEQVLDVEPANESTYDEPISESQNATHRLQDEFFVNTGTEAEEDGDDIASGQYALQVEEELVAKRLMKKQFQPILLQLRERLVPVEESFKQRERIALELKGIIIPDEEESHDESKLASQPEPLDSDDDSDDEELEAQMKRNRSQNKYKADRDFLASKQQISFLLSIPKDVQMDESILE</sequence>
<organism evidence="2">
    <name type="scientific">Anopheles funestus</name>
    <name type="common">African malaria mosquito</name>
    <dbReference type="NCBI Taxonomy" id="62324"/>
    <lineage>
        <taxon>Eukaryota</taxon>
        <taxon>Metazoa</taxon>
        <taxon>Ecdysozoa</taxon>
        <taxon>Arthropoda</taxon>
        <taxon>Hexapoda</taxon>
        <taxon>Insecta</taxon>
        <taxon>Pterygota</taxon>
        <taxon>Neoptera</taxon>
        <taxon>Endopterygota</taxon>
        <taxon>Diptera</taxon>
        <taxon>Nematocera</taxon>
        <taxon>Culicoidea</taxon>
        <taxon>Culicidae</taxon>
        <taxon>Anophelinae</taxon>
        <taxon>Anopheles</taxon>
    </lineage>
</organism>
<feature type="compositionally biased region" description="Acidic residues" evidence="1">
    <location>
        <begin position="495"/>
        <end position="507"/>
    </location>
</feature>
<feature type="region of interest" description="Disordered" evidence="1">
    <location>
        <begin position="478"/>
        <end position="522"/>
    </location>
</feature>
<feature type="region of interest" description="Disordered" evidence="1">
    <location>
        <begin position="374"/>
        <end position="394"/>
    </location>
</feature>
<evidence type="ECO:0000313" key="2">
    <source>
        <dbReference type="EnsemblMetazoa" id="AFUN005588-PA"/>
    </source>
</evidence>
<evidence type="ECO:0008006" key="3">
    <source>
        <dbReference type="Google" id="ProtNLM"/>
    </source>
</evidence>
<reference evidence="2" key="1">
    <citation type="submission" date="2020-05" db="UniProtKB">
        <authorList>
            <consortium name="EnsemblMetazoa"/>
        </authorList>
    </citation>
    <scope>IDENTIFICATION</scope>
    <source>
        <strain evidence="2">FUMOZ</strain>
    </source>
</reference>
<proteinExistence type="predicted"/>
<name>A0A182RH79_ANOFN</name>
<evidence type="ECO:0000256" key="1">
    <source>
        <dbReference type="SAM" id="MobiDB-lite"/>
    </source>
</evidence>
<accession>A0A182RH79</accession>
<protein>
    <recommendedName>
        <fullName evidence="3">Vezatin</fullName>
    </recommendedName>
</protein>
<dbReference type="VEuPathDB" id="VectorBase:AFUN2_014177"/>
<dbReference type="EnsemblMetazoa" id="AFUN005588-RA">
    <property type="protein sequence ID" value="AFUN005588-PA"/>
    <property type="gene ID" value="AFUN005588"/>
</dbReference>
<dbReference type="AlphaFoldDB" id="A0A182RH79"/>